<dbReference type="EMBL" id="MCGE01000007">
    <property type="protein sequence ID" value="ORZ19865.1"/>
    <property type="molecule type" value="Genomic_DNA"/>
</dbReference>
<keyword evidence="2" id="KW-1185">Reference proteome</keyword>
<gene>
    <name evidence="1" type="ORF">BCR42DRAFT_390492</name>
</gene>
<reference evidence="1 2" key="1">
    <citation type="submission" date="2016-07" db="EMBL/GenBank/DDBJ databases">
        <title>Pervasive Adenine N6-methylation of Active Genes in Fungi.</title>
        <authorList>
            <consortium name="DOE Joint Genome Institute"/>
            <person name="Mondo S.J."/>
            <person name="Dannebaum R.O."/>
            <person name="Kuo R.C."/>
            <person name="Labutti K."/>
            <person name="Haridas S."/>
            <person name="Kuo A."/>
            <person name="Salamov A."/>
            <person name="Ahrendt S.R."/>
            <person name="Lipzen A."/>
            <person name="Sullivan W."/>
            <person name="Andreopoulos W.B."/>
            <person name="Clum A."/>
            <person name="Lindquist E."/>
            <person name="Daum C."/>
            <person name="Ramamoorthy G.K."/>
            <person name="Gryganskyi A."/>
            <person name="Culley D."/>
            <person name="Magnuson J.K."/>
            <person name="James T.Y."/>
            <person name="O'Malley M.A."/>
            <person name="Stajich J.E."/>
            <person name="Spatafora J.W."/>
            <person name="Visel A."/>
            <person name="Grigoriev I.V."/>
        </authorList>
    </citation>
    <scope>NUCLEOTIDE SEQUENCE [LARGE SCALE GENOMIC DNA]</scope>
    <source>
        <strain evidence="1 2">NRRL 1336</strain>
    </source>
</reference>
<organism evidence="1 2">
    <name type="scientific">Absidia repens</name>
    <dbReference type="NCBI Taxonomy" id="90262"/>
    <lineage>
        <taxon>Eukaryota</taxon>
        <taxon>Fungi</taxon>
        <taxon>Fungi incertae sedis</taxon>
        <taxon>Mucoromycota</taxon>
        <taxon>Mucoromycotina</taxon>
        <taxon>Mucoromycetes</taxon>
        <taxon>Mucorales</taxon>
        <taxon>Cunninghamellaceae</taxon>
        <taxon>Absidia</taxon>
    </lineage>
</organism>
<sequence>MHNVPRPDIFSPPSPPKVTDRWKQQWRFSIRHYYSLDSRQLASIMKISVLKNKTKNLVLYVLNVFALQESIDTHDSYMLQSRKLNLYTHQSTTATKAYDSRDRGKINYQAIVVLVANFQACSDEDIPMQDNVRFWVLLRLLGWWFIKLVETLEYNKFYKAAVKKNSQKKNQMEDPMVAHKMGGDRKANVPEQRGIMRKPNLNIAIVV</sequence>
<comment type="caution">
    <text evidence="1">The sequence shown here is derived from an EMBL/GenBank/DDBJ whole genome shotgun (WGS) entry which is preliminary data.</text>
</comment>
<proteinExistence type="predicted"/>
<accession>A0A1X2IPD1</accession>
<dbReference type="AlphaFoldDB" id="A0A1X2IPD1"/>
<evidence type="ECO:0000313" key="2">
    <source>
        <dbReference type="Proteomes" id="UP000193560"/>
    </source>
</evidence>
<name>A0A1X2IPD1_9FUNG</name>
<dbReference type="Proteomes" id="UP000193560">
    <property type="component" value="Unassembled WGS sequence"/>
</dbReference>
<protein>
    <submittedName>
        <fullName evidence="1">Uncharacterized protein</fullName>
    </submittedName>
</protein>
<evidence type="ECO:0000313" key="1">
    <source>
        <dbReference type="EMBL" id="ORZ19865.1"/>
    </source>
</evidence>